<accession>D3DFK1</accession>
<evidence type="ECO:0000313" key="6">
    <source>
        <dbReference type="EMBL" id="BAI68603.1"/>
    </source>
</evidence>
<protein>
    <recommendedName>
        <fullName evidence="2">Cell shape-determining protein MreC</fullName>
    </recommendedName>
    <alternativeName>
        <fullName evidence="4">Cell shape protein MreC</fullName>
    </alternativeName>
</protein>
<dbReference type="Gene3D" id="2.40.10.340">
    <property type="entry name" value="Rod shape-determining protein MreC, domain 1"/>
    <property type="match status" value="1"/>
</dbReference>
<organism evidence="6 7">
    <name type="scientific">Hydrogenobacter thermophilus (strain DSM 6534 / IAM 12695 / TK-6)</name>
    <dbReference type="NCBI Taxonomy" id="608538"/>
    <lineage>
        <taxon>Bacteria</taxon>
        <taxon>Pseudomonadati</taxon>
        <taxon>Aquificota</taxon>
        <taxon>Aquificia</taxon>
        <taxon>Aquificales</taxon>
        <taxon>Aquificaceae</taxon>
        <taxon>Hydrogenobacter</taxon>
    </lineage>
</organism>
<dbReference type="GO" id="GO:0005886">
    <property type="term" value="C:plasma membrane"/>
    <property type="evidence" value="ECO:0007669"/>
    <property type="project" value="TreeGrafter"/>
</dbReference>
<evidence type="ECO:0000256" key="2">
    <source>
        <dbReference type="ARBA" id="ARBA00013855"/>
    </source>
</evidence>
<dbReference type="InterPro" id="IPR042177">
    <property type="entry name" value="Cell/Rod_1"/>
</dbReference>
<dbReference type="Proteomes" id="UP000002574">
    <property type="component" value="Chromosome"/>
</dbReference>
<dbReference type="KEGG" id="hth:HTH_0136"/>
<dbReference type="RefSeq" id="WP_012962786.1">
    <property type="nucleotide sequence ID" value="NC_013799.1"/>
</dbReference>
<dbReference type="AlphaFoldDB" id="D3DFK1"/>
<dbReference type="InterPro" id="IPR042175">
    <property type="entry name" value="Cell/Rod_MreC_2"/>
</dbReference>
<dbReference type="KEGG" id="hte:Hydth_0137"/>
<reference evidence="6 7" key="1">
    <citation type="journal article" date="2010" name="J. Bacteriol.">
        <title>Complete genome sequence of the thermophilic, obligately chemolithoautotrophic hydrogen-oxidizing bacterium Hydrogenobacter thermophilus TK-6.</title>
        <authorList>
            <person name="Arai H."/>
            <person name="Kanbe H."/>
            <person name="Ishii M."/>
            <person name="Igarashi Y."/>
        </authorList>
    </citation>
    <scope>NUCLEOTIDE SEQUENCE [LARGE SCALE GENOMIC DNA]</scope>
    <source>
        <strain evidence="7">DSM 6534 / IAM 12695 / TK-6 [Tokyo]</strain>
    </source>
</reference>
<proteinExistence type="inferred from homology"/>
<dbReference type="OrthoDB" id="14383at2"/>
<sequence>MNKKRLLLYLFLFSLSLLTYFLNISSSRYTSFLFDTLYSLILPVIELKTDIANAVKEGVSRYLYLVEVEKKNKKLSKQVQELYFYKSQLRACQMSLKSVSELLGVKSEEFGRGLIFASVLGYDPSGRDTFIIIDKGKDQGVEEGFVVFYKDMFVGFVEKVFGSSSRIRTVYSRDLTVSSTTEATGKSYIYRGGWMYGQLLYVRLEDQVQKGDVVLLRDTKKALPAFVIGTVFSVEEKGDQFFKRVWVNPSIDIRQLEYVVIVKEKL</sequence>
<name>D3DFK1_HYDTT</name>
<evidence type="ECO:0000256" key="1">
    <source>
        <dbReference type="ARBA" id="ARBA00009369"/>
    </source>
</evidence>
<dbReference type="STRING" id="608538.HTH_0136"/>
<dbReference type="eggNOG" id="COG1792">
    <property type="taxonomic scope" value="Bacteria"/>
</dbReference>
<dbReference type="InterPro" id="IPR055342">
    <property type="entry name" value="MreC_beta-barrel_core"/>
</dbReference>
<dbReference type="EMBL" id="AP011112">
    <property type="protein sequence ID" value="BAI68603.1"/>
    <property type="molecule type" value="Genomic_DNA"/>
</dbReference>
<keyword evidence="7" id="KW-1185">Reference proteome</keyword>
<dbReference type="InterPro" id="IPR007221">
    <property type="entry name" value="MreC"/>
</dbReference>
<evidence type="ECO:0000259" key="5">
    <source>
        <dbReference type="Pfam" id="PF04085"/>
    </source>
</evidence>
<dbReference type="Pfam" id="PF04085">
    <property type="entry name" value="MreC"/>
    <property type="match status" value="1"/>
</dbReference>
<evidence type="ECO:0000313" key="7">
    <source>
        <dbReference type="Proteomes" id="UP000002574"/>
    </source>
</evidence>
<gene>
    <name evidence="6" type="primary">mreC</name>
    <name evidence="6" type="ordered locus">HTH_0136</name>
</gene>
<keyword evidence="3" id="KW-0133">Cell shape</keyword>
<evidence type="ECO:0000256" key="3">
    <source>
        <dbReference type="ARBA" id="ARBA00022960"/>
    </source>
</evidence>
<comment type="similarity">
    <text evidence="1">Belongs to the MreC family.</text>
</comment>
<dbReference type="Gene3D" id="2.40.10.350">
    <property type="entry name" value="Rod shape-determining protein MreC, domain 2"/>
    <property type="match status" value="1"/>
</dbReference>
<evidence type="ECO:0000256" key="4">
    <source>
        <dbReference type="ARBA" id="ARBA00032089"/>
    </source>
</evidence>
<dbReference type="PANTHER" id="PTHR34138">
    <property type="entry name" value="CELL SHAPE-DETERMINING PROTEIN MREC"/>
    <property type="match status" value="1"/>
</dbReference>
<dbReference type="GO" id="GO:0008360">
    <property type="term" value="P:regulation of cell shape"/>
    <property type="evidence" value="ECO:0007669"/>
    <property type="project" value="UniProtKB-KW"/>
</dbReference>
<dbReference type="PANTHER" id="PTHR34138:SF1">
    <property type="entry name" value="CELL SHAPE-DETERMINING PROTEIN MREC"/>
    <property type="match status" value="1"/>
</dbReference>
<feature type="domain" description="Rod shape-determining protein MreC beta-barrel core" evidence="5">
    <location>
        <begin position="119"/>
        <end position="263"/>
    </location>
</feature>